<dbReference type="Proteomes" id="UP001165063">
    <property type="component" value="Unassembled WGS sequence"/>
</dbReference>
<reference evidence="1" key="1">
    <citation type="submission" date="2023-04" db="EMBL/GenBank/DDBJ databases">
        <title>Ambrosiozyma monospora NBRC 1965.</title>
        <authorList>
            <person name="Ichikawa N."/>
            <person name="Sato H."/>
            <person name="Tonouchi N."/>
        </authorList>
    </citation>
    <scope>NUCLEOTIDE SEQUENCE</scope>
    <source>
        <strain evidence="1">NBRC 1965</strain>
    </source>
</reference>
<protein>
    <submittedName>
        <fullName evidence="1">Unnamed protein product</fullName>
    </submittedName>
</protein>
<evidence type="ECO:0000313" key="2">
    <source>
        <dbReference type="Proteomes" id="UP001165063"/>
    </source>
</evidence>
<organism evidence="1 2">
    <name type="scientific">Ambrosiozyma monospora</name>
    <name type="common">Yeast</name>
    <name type="synonym">Endomycopsis monosporus</name>
    <dbReference type="NCBI Taxonomy" id="43982"/>
    <lineage>
        <taxon>Eukaryota</taxon>
        <taxon>Fungi</taxon>
        <taxon>Dikarya</taxon>
        <taxon>Ascomycota</taxon>
        <taxon>Saccharomycotina</taxon>
        <taxon>Pichiomycetes</taxon>
        <taxon>Pichiales</taxon>
        <taxon>Pichiaceae</taxon>
        <taxon>Ambrosiozyma</taxon>
    </lineage>
</organism>
<comment type="caution">
    <text evidence="1">The sequence shown here is derived from an EMBL/GenBank/DDBJ whole genome shotgun (WGS) entry which is preliminary data.</text>
</comment>
<gene>
    <name evidence="1" type="ORF">Amon01_000746000</name>
</gene>
<dbReference type="AlphaFoldDB" id="A0A9W6Z032"/>
<dbReference type="EMBL" id="BSXU01005559">
    <property type="protein sequence ID" value="GMG54584.1"/>
    <property type="molecule type" value="Genomic_DNA"/>
</dbReference>
<proteinExistence type="predicted"/>
<keyword evidence="2" id="KW-1185">Reference proteome</keyword>
<sequence length="263" mass="31559">MAPSSTILRHRFFSKITYHSDLSGLRPHNRRFKYKYSFTADRYEFMFIQMDKIAKRRTKKDHKEIYFPEYQNKDMFYWLEQAKPVYNHPRARLFINPDVHLIDAGIFMDIVTAIKTFALRVFIRTLFKSFSPCYDFCDLHAFMNSVCSDLHPPNSEPIVRSSVSNETYKLYLSLLKPLLGQVEVFNTNYALNIVFQDFAVYLFSHYEKLAKKRYDTEDSEHLFEFMSDMVAFVSNRFIRMLEDGYLSDHIRRIEYILTLRKNQ</sequence>
<evidence type="ECO:0000313" key="1">
    <source>
        <dbReference type="EMBL" id="GMG54584.1"/>
    </source>
</evidence>
<name>A0A9W6Z032_AMBMO</name>
<accession>A0A9W6Z032</accession>